<proteinExistence type="predicted"/>
<reference evidence="2" key="1">
    <citation type="submission" date="2010-08" db="EMBL/GenBank/DDBJ databases">
        <authorList>
            <consortium name="Caenorhabditis japonica Sequencing Consortium"/>
            <person name="Wilson R.K."/>
        </authorList>
    </citation>
    <scope>NUCLEOTIDE SEQUENCE [LARGE SCALE GENOMIC DNA]</scope>
    <source>
        <strain evidence="2">DF5081</strain>
    </source>
</reference>
<accession>A0A8R1IMR3</accession>
<protein>
    <submittedName>
        <fullName evidence="1">Uncharacterized protein</fullName>
    </submittedName>
</protein>
<dbReference type="EnsemblMetazoa" id="CJA35329.1">
    <property type="protein sequence ID" value="CJA35329.1"/>
    <property type="gene ID" value="WBGene00211176"/>
</dbReference>
<dbReference type="Proteomes" id="UP000005237">
    <property type="component" value="Unassembled WGS sequence"/>
</dbReference>
<evidence type="ECO:0000313" key="2">
    <source>
        <dbReference type="Proteomes" id="UP000005237"/>
    </source>
</evidence>
<name>A0A8R1IMR3_CAEJA</name>
<keyword evidence="2" id="KW-1185">Reference proteome</keyword>
<evidence type="ECO:0000313" key="1">
    <source>
        <dbReference type="EnsemblMetazoa" id="CJA35329.1"/>
    </source>
</evidence>
<sequence length="85" mass="9869">MLPRTFKLPFMYAATGDKDLVIILAKHQDSTQNNIRIRRGSFIRTSRSMLQINTYWINICAVNLEYFPISRTRCSSIAKLATVMR</sequence>
<reference evidence="1" key="2">
    <citation type="submission" date="2022-06" db="UniProtKB">
        <authorList>
            <consortium name="EnsemblMetazoa"/>
        </authorList>
    </citation>
    <scope>IDENTIFICATION</scope>
    <source>
        <strain evidence="1">DF5081</strain>
    </source>
</reference>
<dbReference type="AlphaFoldDB" id="A0A8R1IMR3"/>
<organism evidence="1 2">
    <name type="scientific">Caenorhabditis japonica</name>
    <dbReference type="NCBI Taxonomy" id="281687"/>
    <lineage>
        <taxon>Eukaryota</taxon>
        <taxon>Metazoa</taxon>
        <taxon>Ecdysozoa</taxon>
        <taxon>Nematoda</taxon>
        <taxon>Chromadorea</taxon>
        <taxon>Rhabditida</taxon>
        <taxon>Rhabditina</taxon>
        <taxon>Rhabditomorpha</taxon>
        <taxon>Rhabditoidea</taxon>
        <taxon>Rhabditidae</taxon>
        <taxon>Peloderinae</taxon>
        <taxon>Caenorhabditis</taxon>
    </lineage>
</organism>